<accession>A0ABS1CDR5</accession>
<keyword evidence="3" id="KW-1185">Reference proteome</keyword>
<reference evidence="2 3" key="1">
    <citation type="journal article" date="2020" name="Microorganisms">
        <title>Osmotic Adaptation and Compatible Solute Biosynthesis of Phototrophic Bacteria as Revealed from Genome Analyses.</title>
        <authorList>
            <person name="Imhoff J.F."/>
            <person name="Rahn T."/>
            <person name="Kunzel S."/>
            <person name="Keller A."/>
            <person name="Neulinger S.C."/>
        </authorList>
    </citation>
    <scope>NUCLEOTIDE SEQUENCE [LARGE SCALE GENOMIC DNA]</scope>
    <source>
        <strain evidence="2 3">DSM 6210</strain>
    </source>
</reference>
<gene>
    <name evidence="2" type="ORF">CKO31_04620</name>
</gene>
<feature type="compositionally biased region" description="Basic and acidic residues" evidence="1">
    <location>
        <begin position="93"/>
        <end position="108"/>
    </location>
</feature>
<comment type="caution">
    <text evidence="2">The sequence shown here is derived from an EMBL/GenBank/DDBJ whole genome shotgun (WGS) entry which is preliminary data.</text>
</comment>
<evidence type="ECO:0000313" key="2">
    <source>
        <dbReference type="EMBL" id="MBK1630033.1"/>
    </source>
</evidence>
<feature type="compositionally biased region" description="Basic and acidic residues" evidence="1">
    <location>
        <begin position="15"/>
        <end position="32"/>
    </location>
</feature>
<feature type="region of interest" description="Disordered" evidence="1">
    <location>
        <begin position="76"/>
        <end position="108"/>
    </location>
</feature>
<dbReference type="Proteomes" id="UP000748752">
    <property type="component" value="Unassembled WGS sequence"/>
</dbReference>
<name>A0ABS1CDR5_9GAMM</name>
<organism evidence="2 3">
    <name type="scientific">Thiohalocapsa halophila</name>
    <dbReference type="NCBI Taxonomy" id="69359"/>
    <lineage>
        <taxon>Bacteria</taxon>
        <taxon>Pseudomonadati</taxon>
        <taxon>Pseudomonadota</taxon>
        <taxon>Gammaproteobacteria</taxon>
        <taxon>Chromatiales</taxon>
        <taxon>Chromatiaceae</taxon>
        <taxon>Thiohalocapsa</taxon>
    </lineage>
</organism>
<proteinExistence type="predicted"/>
<sequence>MAELHVREFVSRLKRQDEINAKDRKQGTDKPEKRRRKPIADWRQSAINCAGPLCLLDAVGQAEESWVELLEHAPRCELPDAKPKPHGRPRLHRSFDGELHSDDGLKFA</sequence>
<feature type="region of interest" description="Disordered" evidence="1">
    <location>
        <begin position="15"/>
        <end position="41"/>
    </location>
</feature>
<evidence type="ECO:0000256" key="1">
    <source>
        <dbReference type="SAM" id="MobiDB-lite"/>
    </source>
</evidence>
<evidence type="ECO:0000313" key="3">
    <source>
        <dbReference type="Proteomes" id="UP000748752"/>
    </source>
</evidence>
<protein>
    <submittedName>
        <fullName evidence="2">Uncharacterized protein</fullName>
    </submittedName>
</protein>
<dbReference type="EMBL" id="NRRV01000007">
    <property type="protein sequence ID" value="MBK1630033.1"/>
    <property type="molecule type" value="Genomic_DNA"/>
</dbReference>